<evidence type="ECO:0000256" key="1">
    <source>
        <dbReference type="SAM" id="MobiDB-lite"/>
    </source>
</evidence>
<feature type="region of interest" description="Disordered" evidence="1">
    <location>
        <begin position="64"/>
        <end position="84"/>
    </location>
</feature>
<evidence type="ECO:0000313" key="2">
    <source>
        <dbReference type="EMBL" id="MBE9041143.1"/>
    </source>
</evidence>
<evidence type="ECO:0000313" key="3">
    <source>
        <dbReference type="Proteomes" id="UP000621799"/>
    </source>
</evidence>
<keyword evidence="3" id="KW-1185">Reference proteome</keyword>
<dbReference type="InterPro" id="IPR049598">
    <property type="entry name" value="HetP-like"/>
</dbReference>
<comment type="caution">
    <text evidence="2">The sequence shown here is derived from an EMBL/GenBank/DDBJ whole genome shotgun (WGS) entry which is preliminary data.</text>
</comment>
<dbReference type="EMBL" id="JADEXN010000156">
    <property type="protein sequence ID" value="MBE9041143.1"/>
    <property type="molecule type" value="Genomic_DNA"/>
</dbReference>
<dbReference type="AlphaFoldDB" id="A0A928VZM9"/>
<reference evidence="2" key="1">
    <citation type="submission" date="2020-10" db="EMBL/GenBank/DDBJ databases">
        <authorList>
            <person name="Castelo-Branco R."/>
            <person name="Eusebio N."/>
            <person name="Adriana R."/>
            <person name="Vieira A."/>
            <person name="Brugerolle De Fraissinette N."/>
            <person name="Rezende De Castro R."/>
            <person name="Schneider M.P."/>
            <person name="Vasconcelos V."/>
            <person name="Leao P.N."/>
        </authorList>
    </citation>
    <scope>NUCLEOTIDE SEQUENCE</scope>
    <source>
        <strain evidence="2">LEGE 11467</strain>
    </source>
</reference>
<protein>
    <submittedName>
        <fullName evidence="2">HetP family heterocyst commitment protein</fullName>
    </submittedName>
</protein>
<dbReference type="RefSeq" id="WP_264321370.1">
    <property type="nucleotide sequence ID" value="NZ_JADEXN010000156.1"/>
</dbReference>
<dbReference type="Proteomes" id="UP000621799">
    <property type="component" value="Unassembled WGS sequence"/>
</dbReference>
<proteinExistence type="predicted"/>
<dbReference type="NCBIfam" id="NF037966">
    <property type="entry name" value="HetP_family"/>
    <property type="match status" value="1"/>
</dbReference>
<name>A0A928VZM9_9CYAN</name>
<organism evidence="2 3">
    <name type="scientific">Zarconia navalis LEGE 11467</name>
    <dbReference type="NCBI Taxonomy" id="1828826"/>
    <lineage>
        <taxon>Bacteria</taxon>
        <taxon>Bacillati</taxon>
        <taxon>Cyanobacteriota</taxon>
        <taxon>Cyanophyceae</taxon>
        <taxon>Oscillatoriophycideae</taxon>
        <taxon>Oscillatoriales</taxon>
        <taxon>Oscillatoriales incertae sedis</taxon>
        <taxon>Zarconia</taxon>
        <taxon>Zarconia navalis</taxon>
    </lineage>
</organism>
<gene>
    <name evidence="2" type="ORF">IQ235_10170</name>
</gene>
<sequence>MSNRTSYFNEKLEKILTSEQYEHVVEAIMAGKYSWACTLILRFGGDNPLAYIPYRTYNRLMKENNKGCQPSKHRYRTEEERLER</sequence>
<accession>A0A928VZM9</accession>